<protein>
    <submittedName>
        <fullName evidence="1">Uncharacterized protein</fullName>
    </submittedName>
</protein>
<dbReference type="Proteomes" id="UP001056120">
    <property type="component" value="Linkage Group LG29"/>
</dbReference>
<reference evidence="2" key="1">
    <citation type="journal article" date="2022" name="Mol. Ecol. Resour.">
        <title>The genomes of chicory, endive, great burdock and yacon provide insights into Asteraceae palaeo-polyploidization history and plant inulin production.</title>
        <authorList>
            <person name="Fan W."/>
            <person name="Wang S."/>
            <person name="Wang H."/>
            <person name="Wang A."/>
            <person name="Jiang F."/>
            <person name="Liu H."/>
            <person name="Zhao H."/>
            <person name="Xu D."/>
            <person name="Zhang Y."/>
        </authorList>
    </citation>
    <scope>NUCLEOTIDE SEQUENCE [LARGE SCALE GENOMIC DNA]</scope>
    <source>
        <strain evidence="2">cv. Yunnan</strain>
    </source>
</reference>
<evidence type="ECO:0000313" key="1">
    <source>
        <dbReference type="EMBL" id="KAI3677365.1"/>
    </source>
</evidence>
<proteinExistence type="predicted"/>
<comment type="caution">
    <text evidence="1">The sequence shown here is derived from an EMBL/GenBank/DDBJ whole genome shotgun (WGS) entry which is preliminary data.</text>
</comment>
<name>A0ACB8Y233_9ASTR</name>
<keyword evidence="2" id="KW-1185">Reference proteome</keyword>
<reference evidence="1 2" key="2">
    <citation type="journal article" date="2022" name="Mol. Ecol. Resour.">
        <title>The genomes of chicory, endive, great burdock and yacon provide insights into Asteraceae paleo-polyploidization history and plant inulin production.</title>
        <authorList>
            <person name="Fan W."/>
            <person name="Wang S."/>
            <person name="Wang H."/>
            <person name="Wang A."/>
            <person name="Jiang F."/>
            <person name="Liu H."/>
            <person name="Zhao H."/>
            <person name="Xu D."/>
            <person name="Zhang Y."/>
        </authorList>
    </citation>
    <scope>NUCLEOTIDE SEQUENCE [LARGE SCALE GENOMIC DNA]</scope>
    <source>
        <strain evidence="2">cv. Yunnan</strain>
        <tissue evidence="1">Leaves</tissue>
    </source>
</reference>
<organism evidence="1 2">
    <name type="scientific">Smallanthus sonchifolius</name>
    <dbReference type="NCBI Taxonomy" id="185202"/>
    <lineage>
        <taxon>Eukaryota</taxon>
        <taxon>Viridiplantae</taxon>
        <taxon>Streptophyta</taxon>
        <taxon>Embryophyta</taxon>
        <taxon>Tracheophyta</taxon>
        <taxon>Spermatophyta</taxon>
        <taxon>Magnoliopsida</taxon>
        <taxon>eudicotyledons</taxon>
        <taxon>Gunneridae</taxon>
        <taxon>Pentapetalae</taxon>
        <taxon>asterids</taxon>
        <taxon>campanulids</taxon>
        <taxon>Asterales</taxon>
        <taxon>Asteraceae</taxon>
        <taxon>Asteroideae</taxon>
        <taxon>Heliantheae alliance</taxon>
        <taxon>Millerieae</taxon>
        <taxon>Smallanthus</taxon>
    </lineage>
</organism>
<evidence type="ECO:0000313" key="2">
    <source>
        <dbReference type="Proteomes" id="UP001056120"/>
    </source>
</evidence>
<sequence length="2579" mass="286697">MSEPMDDFLQLDLGHLCVTNEVSWHGPVDDPSAVHLDILHAQIFGINMAVGENGVLGKPVIREGREIHIFVRRSLRDIFRKVPNFALEMKIGSLHSVVSDKEYSAITSCLTMNMSEESNLPPNFRDTKSDSDTIRMLTDKVQMTSQVFLSRTVNIVAVQLDYALLELCNGIQEDSPLAQITLEGMWVSYRMTSFSEMDLYVTIPRFSILDVRRDTRPEMRLMLGTSTDVLKQASSKGGLVRAVTMSNVDAPHSTMLLMDFRCRSSSQLLVVRIQLPRVLVVLDFLLAVGEFFVPSLGAITGKEEMMDPKNDPISKTDTIVLSDALYNQTEDEVNLSPNRKLVVDAAGVDEYTYDGCGKTIILNEDLEQSQSSEFRPIIVIGRGKRLRFVNVKIKDNIYSTSERKSQDRVEKLSYSSSAPDSNQTDSSKPSLSFEAQVSISHIRNPNVVSPEFTFYDSSTSSIDGSFHAEKLLRARMDLSFIILDPVDISAGYTSVKDKTNISLISSDVYVHLSLSAISLILNLQSQAVAALRFQSADPLSPCTNYDQVWMPPKGFPFTLPFLGSIGKSPICCFFALLSPLPIPPSQAVMAVSNTCGRVRKPLGFKLVGLFSDIQQTKVEDIHCDCSLWTPIPPPGYLALGCVAHIGNQPPPNHVVYCIRDDLATSTTYSACMFNASSNNTYPSGFSIWRLDNLFGSFHANPSVSCPPQDICYDLNHLLLLNSSWHRLSARESRTDVNVDHENTNQQRSEQGITSSSSGWDALRSISKAITRVDEMPKFNLVCCPRIDLVSQADIPETPISNYSTASQCWTIWKLDNQMTPFFDVTITNIKLATHGGIDSMNAVVMSSIAASTFNTLLDSWEPLVEPFDGILKFETYDTNEESQSKLGKRARITATSILNINISAASFDTFAESIASWRRLRELEQKAIKSEEETSSHSVGEDGSIFSALDVEDFQTVIIENRLGCDIYLKKYEQNSSTVNLLRYNDSTSVWIPPSRYSDRLNSFDDSREGRCYMAVQILEAKDLPIIVDGNSNNFFCALRLVVESQEASQQRLFPQSARTKCVKPLISKSKGLGSARWNELFIFEVPRKGLARLEVEVTNLAAKAGKGEVVGASAISVGHGVNPLRKVASARMLQQATGDQKNVTHLLMRRGQQKDGDLPFQGCLVASTSYFEMKAVSNFQSTSEQEKDADNDVGFWVGLGPEGVWESFRSFLPLSVIAKKLDDDFITMEVVMKDGKKHAILKGLGTIANDSNVKLDINVSSISKIHEPSEVVDSTIVVEEIFENQRHSSILGWGNKLLSFRGNGPGRWSNRNFSYSANDFYEPPLPPGWTWTSAWVIDKSDPVDVDGWAYGRDNETIKWPPNPQNSSKSAQDNVRRRRWTRTREMTDQDTPNTGSDIHVLDPGCSFVLPWRSMSRDSDNCLQIRPSAQQNERLYTWGCPASLVSAPVGANEQGQHSKESSVKQGKKMLNSSFKLNQLEKNDTLWCCPSSDGRQFWLSVGADASVLQTELNSPVYDWKISVNAPLKLENRLPCPAQFTIWEKSNNGNTTERQQGLLSSRSVVPIYYADVRNSLYISLSLEGGWMMEKEPIPILDISSNNHASSFWVIHQRKRRRLRVSIERDMGASAASPNTIRFFVPYWISNDCSVPLAYQVVEIEPLENAGADSLVNTKPAKSGKFLSFKSRSSHPTETSSNGNIQVLEAIEDTSPTPSMLSPQDYVGQGGGMLFSSRNDAYLSPRVGLAVATQNSESFSPGLSLLDMEKKQRVDVKALSSDGSYYNLSVLLHMTSDRTKLKTDGYHWSTPFNVATEGWMRVSLRNESTGKLLYLKVEVRSGTTSSCFGVIFRPNSFSSPYRIENHSMFLPFHFRQMDGADDSWHCLHPCTSASFLWEDVGRQRILEVLVDGTDAKDSAKYNIDEVRDYLPVQVNGEPTKPVRVTIVKEEKMNVVMLRDWMPDNNDDPKAANINRNVTTSSSLPRNDLVSSPSYCEFHLTLELTELGLSIIDHTPEEILYLSVQNLLLSHSTGLGSGISRIKLRMRGIQVDNQLPLTPMPVLFRPQIIGIETDYILKFSTTRQSDGSLDVCAYPYIGLQGPEKSAFFISIHEPIIWRLHGMIQQIDISRFSEAETTAVSVDPIIGIAVLNISEFRFKFSMAMSPTQRPVGVLGFWASLMTALGNTENMPVRVNQRFLENLSMRQSVLTTNAISNITKDILSQPLQLLSGVDILGNASSAFGHMSKGVAALSMDKKFIQSRQRQENKGVEDFGDVIREGGGALAKGLYRGVVGIIAKPLEGAKASGVEGFVSGVGKGIIGAAAQPVSGVLDLLSKTTEGANAMRVKIAAAITSEDLLLRRRLPRVISGDNLLKPYDDYRAQGQVILQLAESGSFFLQVDLFKVRGKFALSDAYEDHFSLRKEKILLVTHRRVMLLQTSNIITQKKFNPARDPCLVLWDVLLENLATMELTTGKKDHQNAPPSKLILFLKSESSSENNDHTRVIKCYRDTKQAVEVHSSIEQAMSTYAPKDSKEMHKRKVKRPYSATSDVSTAEAVFLKERPWSSQQVPAPLPPNSTFDSSSSSSSSHH</sequence>
<dbReference type="EMBL" id="CM042046">
    <property type="protein sequence ID" value="KAI3677365.1"/>
    <property type="molecule type" value="Genomic_DNA"/>
</dbReference>
<gene>
    <name evidence="1" type="ORF">L1987_86991</name>
</gene>
<accession>A0ACB8Y233</accession>